<keyword evidence="1" id="KW-0862">Zinc</keyword>
<keyword evidence="3" id="KW-1185">Reference proteome</keyword>
<comment type="similarity">
    <text evidence="1">Belongs to the FHY3/FAR1 family.</text>
</comment>
<dbReference type="Proteomes" id="UP000235145">
    <property type="component" value="Unassembled WGS sequence"/>
</dbReference>
<keyword evidence="1" id="KW-0479">Metal-binding</keyword>
<dbReference type="GO" id="GO:0005634">
    <property type="term" value="C:nucleus"/>
    <property type="evidence" value="ECO:0007669"/>
    <property type="project" value="UniProtKB-SubCell"/>
</dbReference>
<protein>
    <recommendedName>
        <fullName evidence="1">Protein FAR1-RELATED SEQUENCE</fullName>
    </recommendedName>
</protein>
<sequence length="181" mass="21714">MNGRGTKSNINVSMSINARSRDTVIKKTLKTLVYESTDTQEFEDWWCKLVEKYTLEKNEWFSSLFNDRRRWVPIYVKDNFWAGMSTTQRSESMNSSFDVYVNSKTSLRQFVEQYDNALKSKIEKETKPDFESLNSSYKLVTGCTRMQFLSCFKMSYEVRCFAILHWKKWMVHDMYFMSHMF</sequence>
<comment type="caution">
    <text evidence="2">The sequence shown here is derived from an EMBL/GenBank/DDBJ whole genome shotgun (WGS) entry which is preliminary data.</text>
</comment>
<dbReference type="InterPro" id="IPR031052">
    <property type="entry name" value="FHY3/FAR1"/>
</dbReference>
<dbReference type="PANTHER" id="PTHR31669:SF283">
    <property type="entry name" value="PROTEIN FAR1-RELATED SEQUENCE"/>
    <property type="match status" value="1"/>
</dbReference>
<dbReference type="AlphaFoldDB" id="A0A9R1WAM3"/>
<accession>A0A9R1WAM3</accession>
<comment type="function">
    <text evidence="1">Putative transcription activator involved in regulating light control of development.</text>
</comment>
<dbReference type="GO" id="GO:0008270">
    <property type="term" value="F:zinc ion binding"/>
    <property type="evidence" value="ECO:0007669"/>
    <property type="project" value="UniProtKB-UniRule"/>
</dbReference>
<evidence type="ECO:0000313" key="2">
    <source>
        <dbReference type="EMBL" id="KAJ0220293.1"/>
    </source>
</evidence>
<keyword evidence="1" id="KW-0863">Zinc-finger</keyword>
<evidence type="ECO:0000256" key="1">
    <source>
        <dbReference type="RuleBase" id="RU367018"/>
    </source>
</evidence>
<dbReference type="PANTHER" id="PTHR31669">
    <property type="entry name" value="PROTEIN FAR1-RELATED SEQUENCE 10-RELATED"/>
    <property type="match status" value="1"/>
</dbReference>
<evidence type="ECO:0000313" key="3">
    <source>
        <dbReference type="Proteomes" id="UP000235145"/>
    </source>
</evidence>
<dbReference type="GO" id="GO:0006355">
    <property type="term" value="P:regulation of DNA-templated transcription"/>
    <property type="evidence" value="ECO:0007669"/>
    <property type="project" value="UniProtKB-UniRule"/>
</dbReference>
<keyword evidence="1" id="KW-0539">Nucleus</keyword>
<reference evidence="2 3" key="1">
    <citation type="journal article" date="2017" name="Nat. Commun.">
        <title>Genome assembly with in vitro proximity ligation data and whole-genome triplication in lettuce.</title>
        <authorList>
            <person name="Reyes-Chin-Wo S."/>
            <person name="Wang Z."/>
            <person name="Yang X."/>
            <person name="Kozik A."/>
            <person name="Arikit S."/>
            <person name="Song C."/>
            <person name="Xia L."/>
            <person name="Froenicke L."/>
            <person name="Lavelle D.O."/>
            <person name="Truco M.J."/>
            <person name="Xia R."/>
            <person name="Zhu S."/>
            <person name="Xu C."/>
            <person name="Xu H."/>
            <person name="Xu X."/>
            <person name="Cox K."/>
            <person name="Korf I."/>
            <person name="Meyers B.C."/>
            <person name="Michelmore R.W."/>
        </authorList>
    </citation>
    <scope>NUCLEOTIDE SEQUENCE [LARGE SCALE GENOMIC DNA]</scope>
    <source>
        <strain evidence="3">cv. Salinas</strain>
        <tissue evidence="2">Seedlings</tissue>
    </source>
</reference>
<comment type="subcellular location">
    <subcellularLocation>
        <location evidence="1">Nucleus</location>
    </subcellularLocation>
</comment>
<dbReference type="EMBL" id="NBSK02000002">
    <property type="protein sequence ID" value="KAJ0220293.1"/>
    <property type="molecule type" value="Genomic_DNA"/>
</dbReference>
<organism evidence="2 3">
    <name type="scientific">Lactuca sativa</name>
    <name type="common">Garden lettuce</name>
    <dbReference type="NCBI Taxonomy" id="4236"/>
    <lineage>
        <taxon>Eukaryota</taxon>
        <taxon>Viridiplantae</taxon>
        <taxon>Streptophyta</taxon>
        <taxon>Embryophyta</taxon>
        <taxon>Tracheophyta</taxon>
        <taxon>Spermatophyta</taxon>
        <taxon>Magnoliopsida</taxon>
        <taxon>eudicotyledons</taxon>
        <taxon>Gunneridae</taxon>
        <taxon>Pentapetalae</taxon>
        <taxon>asterids</taxon>
        <taxon>campanulids</taxon>
        <taxon>Asterales</taxon>
        <taxon>Asteraceae</taxon>
        <taxon>Cichorioideae</taxon>
        <taxon>Cichorieae</taxon>
        <taxon>Lactucinae</taxon>
        <taxon>Lactuca</taxon>
    </lineage>
</organism>
<proteinExistence type="inferred from homology"/>
<name>A0A9R1WAM3_LACSA</name>
<gene>
    <name evidence="2" type="ORF">LSAT_V11C200052210</name>
</gene>